<reference evidence="1" key="2">
    <citation type="journal article" date="2015" name="Data Brief">
        <title>Shoot transcriptome of the giant reed, Arundo donax.</title>
        <authorList>
            <person name="Barrero R.A."/>
            <person name="Guerrero F.D."/>
            <person name="Moolhuijzen P."/>
            <person name="Goolsby J.A."/>
            <person name="Tidwell J."/>
            <person name="Bellgard S.E."/>
            <person name="Bellgard M.I."/>
        </authorList>
    </citation>
    <scope>NUCLEOTIDE SEQUENCE</scope>
    <source>
        <tissue evidence="1">Shoot tissue taken approximately 20 cm above the soil surface</tissue>
    </source>
</reference>
<dbReference type="EMBL" id="GBRH01278607">
    <property type="protein sequence ID" value="JAD19288.1"/>
    <property type="molecule type" value="Transcribed_RNA"/>
</dbReference>
<accession>A0A0A8Y288</accession>
<reference evidence="1" key="1">
    <citation type="submission" date="2014-09" db="EMBL/GenBank/DDBJ databases">
        <authorList>
            <person name="Magalhaes I.L.F."/>
            <person name="Oliveira U."/>
            <person name="Santos F.R."/>
            <person name="Vidigal T.H.D.A."/>
            <person name="Brescovit A.D."/>
            <person name="Santos A.J."/>
        </authorList>
    </citation>
    <scope>NUCLEOTIDE SEQUENCE</scope>
    <source>
        <tissue evidence="1">Shoot tissue taken approximately 20 cm above the soil surface</tissue>
    </source>
</reference>
<organism evidence="1">
    <name type="scientific">Arundo donax</name>
    <name type="common">Giant reed</name>
    <name type="synonym">Donax arundinaceus</name>
    <dbReference type="NCBI Taxonomy" id="35708"/>
    <lineage>
        <taxon>Eukaryota</taxon>
        <taxon>Viridiplantae</taxon>
        <taxon>Streptophyta</taxon>
        <taxon>Embryophyta</taxon>
        <taxon>Tracheophyta</taxon>
        <taxon>Spermatophyta</taxon>
        <taxon>Magnoliopsida</taxon>
        <taxon>Liliopsida</taxon>
        <taxon>Poales</taxon>
        <taxon>Poaceae</taxon>
        <taxon>PACMAD clade</taxon>
        <taxon>Arundinoideae</taxon>
        <taxon>Arundineae</taxon>
        <taxon>Arundo</taxon>
    </lineage>
</organism>
<evidence type="ECO:0000313" key="1">
    <source>
        <dbReference type="EMBL" id="JAD19288.1"/>
    </source>
</evidence>
<sequence length="25" mass="2851">MLPLLHTIVAHVVCYSDFQHVVSNQ</sequence>
<protein>
    <submittedName>
        <fullName evidence="1">Uncharacterized protein</fullName>
    </submittedName>
</protein>
<name>A0A0A8Y288_ARUDO</name>
<proteinExistence type="predicted"/>
<dbReference type="AlphaFoldDB" id="A0A0A8Y288"/>